<dbReference type="PANTHER" id="PTHR35872:SF1">
    <property type="entry name" value="ALPHA-L-RHAMNOSIDASE C"/>
    <property type="match status" value="1"/>
</dbReference>
<evidence type="ECO:0000313" key="3">
    <source>
        <dbReference type="EMBL" id="RDL40523.1"/>
    </source>
</evidence>
<dbReference type="PANTHER" id="PTHR35872">
    <property type="entry name" value="INTEGRAL MEMBRANE PROTEIN (AFU_ORTHOLOGUE AFUA_5G07110)"/>
    <property type="match status" value="1"/>
</dbReference>
<organism evidence="3 4">
    <name type="scientific">Venustampulla echinocandica</name>
    <dbReference type="NCBI Taxonomy" id="2656787"/>
    <lineage>
        <taxon>Eukaryota</taxon>
        <taxon>Fungi</taxon>
        <taxon>Dikarya</taxon>
        <taxon>Ascomycota</taxon>
        <taxon>Pezizomycotina</taxon>
        <taxon>Leotiomycetes</taxon>
        <taxon>Helotiales</taxon>
        <taxon>Pleuroascaceae</taxon>
        <taxon>Venustampulla</taxon>
    </lineage>
</organism>
<feature type="transmembrane region" description="Helical" evidence="2">
    <location>
        <begin position="460"/>
        <end position="478"/>
    </location>
</feature>
<feature type="region of interest" description="Disordered" evidence="1">
    <location>
        <begin position="1"/>
        <end position="236"/>
    </location>
</feature>
<sequence>MASPPSPSSSTVPPSPGTQRTPTENNAVEPFPSLSSPSTPKIPTPQRPTIVTNTENNANRVRGQSSSSTIRGRLRTASSSFQESNPPTGMCIATAQIASSIPSLSDIRRGSYSSDGWTSEGQVREKGRRASLARAAESPSGITKRKSSSALNSPRTPVAPHDSLPEVADESEHQNLYPIPSDVPVGPSAVGDGAQEPTITNMASSTGRSKAANQRASSDTNISPNSTRTAPKVDTQYKTTPFDNGYQFPPKHSWTESTAIGLTAFWKFFITPIGFLVVVYGLNVVAWGGMLFLLLCNASPAMCHPTCDDINSPRRIWIEIDSQILNALFCVTGFGTIPWRFRDLYYLLQYRLQKKEIGLRRLAGINRGWFRLAGSQDLPVGLGAANIESEAGNVPESALPFPLSKTPDAPLTGIRAPPTKLWKLDFVIWSMVWNTFLQTVLCIFMWHFNRYERPSWSTGLFVALACIVAACGGIMGFIEGKHVKTIEGVPVSEKDKERLARDRELGITHYNNIKDEKPKEKKQKEGHGIFKSKQENDEKAQAEESAMEDATVK</sequence>
<feature type="compositionally biased region" description="Polar residues" evidence="1">
    <location>
        <begin position="197"/>
        <end position="229"/>
    </location>
</feature>
<feature type="region of interest" description="Disordered" evidence="1">
    <location>
        <begin position="509"/>
        <end position="553"/>
    </location>
</feature>
<dbReference type="EMBL" id="NPIC01000001">
    <property type="protein sequence ID" value="RDL40523.1"/>
    <property type="molecule type" value="Genomic_DNA"/>
</dbReference>
<feature type="compositionally biased region" description="Polar residues" evidence="1">
    <location>
        <begin position="17"/>
        <end position="26"/>
    </location>
</feature>
<name>A0A370TYC7_9HELO</name>
<dbReference type="Proteomes" id="UP000254866">
    <property type="component" value="Unassembled WGS sequence"/>
</dbReference>
<feature type="compositionally biased region" description="Basic and acidic residues" evidence="1">
    <location>
        <begin position="509"/>
        <end position="542"/>
    </location>
</feature>
<dbReference type="STRING" id="2656787.A0A370TYC7"/>
<dbReference type="AlphaFoldDB" id="A0A370TYC7"/>
<dbReference type="RefSeq" id="XP_031873179.1">
    <property type="nucleotide sequence ID" value="XM_032009125.1"/>
</dbReference>
<dbReference type="GeneID" id="43593351"/>
<dbReference type="InterPro" id="IPR021369">
    <property type="entry name" value="DUF2985"/>
</dbReference>
<comment type="caution">
    <text evidence="3">The sequence shown here is derived from an EMBL/GenBank/DDBJ whole genome shotgun (WGS) entry which is preliminary data.</text>
</comment>
<dbReference type="OrthoDB" id="6407410at2759"/>
<accession>A0A370TYC7</accession>
<keyword evidence="2" id="KW-0472">Membrane</keyword>
<evidence type="ECO:0000256" key="1">
    <source>
        <dbReference type="SAM" id="MobiDB-lite"/>
    </source>
</evidence>
<proteinExistence type="predicted"/>
<reference evidence="3 4" key="1">
    <citation type="journal article" date="2018" name="IMA Fungus">
        <title>IMA Genome-F 9: Draft genome sequence of Annulohypoxylon stygium, Aspergillus mulundensis, Berkeleyomyces basicola (syn. Thielaviopsis basicola), Ceratocystis smalleyi, two Cercospora beticola strains, Coleophoma cylindrospora, Fusarium fracticaudum, Phialophora cf. hyalina, and Morchella septimelata.</title>
        <authorList>
            <person name="Wingfield B.D."/>
            <person name="Bills G.F."/>
            <person name="Dong Y."/>
            <person name="Huang W."/>
            <person name="Nel W.J."/>
            <person name="Swalarsk-Parry B.S."/>
            <person name="Vaghefi N."/>
            <person name="Wilken P.M."/>
            <person name="An Z."/>
            <person name="de Beer Z.W."/>
            <person name="De Vos L."/>
            <person name="Chen L."/>
            <person name="Duong T.A."/>
            <person name="Gao Y."/>
            <person name="Hammerbacher A."/>
            <person name="Kikkert J.R."/>
            <person name="Li Y."/>
            <person name="Li H."/>
            <person name="Li K."/>
            <person name="Li Q."/>
            <person name="Liu X."/>
            <person name="Ma X."/>
            <person name="Naidoo K."/>
            <person name="Pethybridge S.J."/>
            <person name="Sun J."/>
            <person name="Steenkamp E.T."/>
            <person name="van der Nest M.A."/>
            <person name="van Wyk S."/>
            <person name="Wingfield M.J."/>
            <person name="Xiong C."/>
            <person name="Yue Q."/>
            <person name="Zhang X."/>
        </authorList>
    </citation>
    <scope>NUCLEOTIDE SEQUENCE [LARGE SCALE GENOMIC DNA]</scope>
    <source>
        <strain evidence="3 4">BP 5553</strain>
    </source>
</reference>
<protein>
    <recommendedName>
        <fullName evidence="5">Alpha-L-rhamnosidase C</fullName>
    </recommendedName>
</protein>
<keyword evidence="2" id="KW-1133">Transmembrane helix</keyword>
<keyword evidence="4" id="KW-1185">Reference proteome</keyword>
<dbReference type="Pfam" id="PF11204">
    <property type="entry name" value="DUF2985"/>
    <property type="match status" value="1"/>
</dbReference>
<feature type="transmembrane region" description="Helical" evidence="2">
    <location>
        <begin position="426"/>
        <end position="448"/>
    </location>
</feature>
<gene>
    <name evidence="3" type="ORF">BP5553_00502</name>
</gene>
<evidence type="ECO:0000256" key="2">
    <source>
        <dbReference type="SAM" id="Phobius"/>
    </source>
</evidence>
<evidence type="ECO:0000313" key="4">
    <source>
        <dbReference type="Proteomes" id="UP000254866"/>
    </source>
</evidence>
<evidence type="ECO:0008006" key="5">
    <source>
        <dbReference type="Google" id="ProtNLM"/>
    </source>
</evidence>
<feature type="compositionally biased region" description="Polar residues" evidence="1">
    <location>
        <begin position="47"/>
        <end position="87"/>
    </location>
</feature>
<feature type="transmembrane region" description="Helical" evidence="2">
    <location>
        <begin position="273"/>
        <end position="295"/>
    </location>
</feature>
<feature type="compositionally biased region" description="Polar residues" evidence="1">
    <location>
        <begin position="111"/>
        <end position="121"/>
    </location>
</feature>
<keyword evidence="2" id="KW-0812">Transmembrane</keyword>